<gene>
    <name evidence="1" type="ORF">BT96DRAFT_941916</name>
</gene>
<dbReference type="Proteomes" id="UP000799118">
    <property type="component" value="Unassembled WGS sequence"/>
</dbReference>
<reference evidence="1" key="1">
    <citation type="journal article" date="2019" name="Environ. Microbiol.">
        <title>Fungal ecological strategies reflected in gene transcription - a case study of two litter decomposers.</title>
        <authorList>
            <person name="Barbi F."/>
            <person name="Kohler A."/>
            <person name="Barry K."/>
            <person name="Baskaran P."/>
            <person name="Daum C."/>
            <person name="Fauchery L."/>
            <person name="Ihrmark K."/>
            <person name="Kuo A."/>
            <person name="LaButti K."/>
            <person name="Lipzen A."/>
            <person name="Morin E."/>
            <person name="Grigoriev I.V."/>
            <person name="Henrissat B."/>
            <person name="Lindahl B."/>
            <person name="Martin F."/>
        </authorList>
    </citation>
    <scope>NUCLEOTIDE SEQUENCE</scope>
    <source>
        <strain evidence="1">JB14</strain>
    </source>
</reference>
<evidence type="ECO:0000313" key="2">
    <source>
        <dbReference type="Proteomes" id="UP000799118"/>
    </source>
</evidence>
<name>A0A6A4HGP5_9AGAR</name>
<accession>A0A6A4HGP5</accession>
<dbReference type="AlphaFoldDB" id="A0A6A4HGP5"/>
<evidence type="ECO:0000313" key="1">
    <source>
        <dbReference type="EMBL" id="KAE9396095.1"/>
    </source>
</evidence>
<dbReference type="EMBL" id="ML769519">
    <property type="protein sequence ID" value="KAE9396095.1"/>
    <property type="molecule type" value="Genomic_DNA"/>
</dbReference>
<dbReference type="OrthoDB" id="10490277at2759"/>
<proteinExistence type="predicted"/>
<protein>
    <submittedName>
        <fullName evidence="1">Uncharacterized protein</fullName>
    </submittedName>
</protein>
<organism evidence="1 2">
    <name type="scientific">Gymnopus androsaceus JB14</name>
    <dbReference type="NCBI Taxonomy" id="1447944"/>
    <lineage>
        <taxon>Eukaryota</taxon>
        <taxon>Fungi</taxon>
        <taxon>Dikarya</taxon>
        <taxon>Basidiomycota</taxon>
        <taxon>Agaricomycotina</taxon>
        <taxon>Agaricomycetes</taxon>
        <taxon>Agaricomycetidae</taxon>
        <taxon>Agaricales</taxon>
        <taxon>Marasmiineae</taxon>
        <taxon>Omphalotaceae</taxon>
        <taxon>Gymnopus</taxon>
    </lineage>
</organism>
<keyword evidence="2" id="KW-1185">Reference proteome</keyword>
<sequence>MASEPAFQASILSNDLYILLQNVTNISIHVALAPHKESPASAIHSFYHLPILSSELLWRAGVTTVPVGTLIHALQCKLHLDTEAASTLPPELHDALLDKEHMLLSTAVAPTINSQNVSQTPGFQFLGSLHNTSMDRLQSSPLTEILAMDVSSSSVYSFLTSYECAPFTSSLLHSLHFFIIFLNAFVYGTWFPYLSDTSPWAEQRAFASLRHERIALASHPYQAIGRSRRISPLLLPPSSSSATDSSINSSLFTNLPALLIPIPRALGRNTIIEASIFEMVQLFLRVEKFLYFLGYCSGKGSLKEQRYKYVDGCEQNFAEILMELGWSHKEYLKKAKLFHWAENIVANKTWQNRTRHHPSRNQLEIPMPYNTWRRMVYLWGTPGFIRTKQSLDHQSQDVWEQDAACLHVKHLKDFFSEINMNLINIPRNA</sequence>